<proteinExistence type="predicted"/>
<evidence type="ECO:0000313" key="2">
    <source>
        <dbReference type="EMBL" id="JAG50569.1"/>
    </source>
</evidence>
<dbReference type="EMBL" id="GBRD01015257">
    <property type="protein sequence ID" value="JAG50569.1"/>
    <property type="molecule type" value="Transcribed_RNA"/>
</dbReference>
<name>A0A0K8SBW3_LYGHE</name>
<organism evidence="2">
    <name type="scientific">Lygus hesperus</name>
    <name type="common">Western plant bug</name>
    <dbReference type="NCBI Taxonomy" id="30085"/>
    <lineage>
        <taxon>Eukaryota</taxon>
        <taxon>Metazoa</taxon>
        <taxon>Ecdysozoa</taxon>
        <taxon>Arthropoda</taxon>
        <taxon>Hexapoda</taxon>
        <taxon>Insecta</taxon>
        <taxon>Pterygota</taxon>
        <taxon>Neoptera</taxon>
        <taxon>Paraneoptera</taxon>
        <taxon>Hemiptera</taxon>
        <taxon>Heteroptera</taxon>
        <taxon>Panheteroptera</taxon>
        <taxon>Cimicomorpha</taxon>
        <taxon>Miridae</taxon>
        <taxon>Mirini</taxon>
        <taxon>Lygus</taxon>
    </lineage>
</organism>
<reference evidence="2" key="1">
    <citation type="submission" date="2014-09" db="EMBL/GenBank/DDBJ databases">
        <authorList>
            <person name="Magalhaes I.L.F."/>
            <person name="Oliveira U."/>
            <person name="Santos F.R."/>
            <person name="Vidigal T.H.D.A."/>
            <person name="Brescovit A.D."/>
            <person name="Santos A.J."/>
        </authorList>
    </citation>
    <scope>NUCLEOTIDE SEQUENCE</scope>
</reference>
<dbReference type="AlphaFoldDB" id="A0A0K8SBW3"/>
<sequence>LSLKTVEAMRLVQVVLLVLAVVPALAQESGGFELPVQLIGFPIIIIAVRIANFLKKLTYALNPNTYRSRNKRGALTGSDNIDVGEVEKRLVAEMGQGVCIYERICSSYATRAPAGPSDIDWNDMFRKFSTFPRDMGENYVLSVFLGDIVGSAALCRGLAKRGRDCESRGRGVYPVPLPSLPSPATLTSHAATLSSHLATLTPPLPNQIFHALPHYAR</sequence>
<keyword evidence="1" id="KW-0732">Signal</keyword>
<accession>A0A0K8SBW3</accession>
<feature type="non-terminal residue" evidence="2">
    <location>
        <position position="1"/>
    </location>
</feature>
<feature type="chain" id="PRO_5005519315" evidence="1">
    <location>
        <begin position="27"/>
        <end position="217"/>
    </location>
</feature>
<protein>
    <submittedName>
        <fullName evidence="2">Uncharacterized protein</fullName>
    </submittedName>
</protein>
<feature type="signal peptide" evidence="1">
    <location>
        <begin position="1"/>
        <end position="26"/>
    </location>
</feature>
<evidence type="ECO:0000256" key="1">
    <source>
        <dbReference type="SAM" id="SignalP"/>
    </source>
</evidence>